<evidence type="ECO:0000259" key="1">
    <source>
        <dbReference type="Pfam" id="PF08241"/>
    </source>
</evidence>
<dbReference type="Pfam" id="PF08241">
    <property type="entry name" value="Methyltransf_11"/>
    <property type="match status" value="1"/>
</dbReference>
<gene>
    <name evidence="2" type="ORF">BDV96DRAFT_593334</name>
</gene>
<dbReference type="InterPro" id="IPR029063">
    <property type="entry name" value="SAM-dependent_MTases_sf"/>
</dbReference>
<keyword evidence="3" id="KW-1185">Reference proteome</keyword>
<evidence type="ECO:0000313" key="3">
    <source>
        <dbReference type="Proteomes" id="UP000799770"/>
    </source>
</evidence>
<feature type="domain" description="Methyltransferase type 11" evidence="1">
    <location>
        <begin position="47"/>
        <end position="145"/>
    </location>
</feature>
<protein>
    <submittedName>
        <fullName evidence="2">S-adenosyl-L-methionine-dependent methyltransferase</fullName>
    </submittedName>
</protein>
<dbReference type="SUPFAM" id="SSF53335">
    <property type="entry name" value="S-adenosyl-L-methionine-dependent methyltransferases"/>
    <property type="match status" value="1"/>
</dbReference>
<dbReference type="Gene3D" id="3.40.50.150">
    <property type="entry name" value="Vaccinia Virus protein VP39"/>
    <property type="match status" value="1"/>
</dbReference>
<dbReference type="GO" id="GO:0032259">
    <property type="term" value="P:methylation"/>
    <property type="evidence" value="ECO:0007669"/>
    <property type="project" value="UniProtKB-KW"/>
</dbReference>
<accession>A0A6A5ZT54</accession>
<dbReference type="GO" id="GO:0008757">
    <property type="term" value="F:S-adenosylmethionine-dependent methyltransferase activity"/>
    <property type="evidence" value="ECO:0007669"/>
    <property type="project" value="InterPro"/>
</dbReference>
<reference evidence="2" key="1">
    <citation type="journal article" date="2020" name="Stud. Mycol.">
        <title>101 Dothideomycetes genomes: a test case for predicting lifestyles and emergence of pathogens.</title>
        <authorList>
            <person name="Haridas S."/>
            <person name="Albert R."/>
            <person name="Binder M."/>
            <person name="Bloem J."/>
            <person name="Labutti K."/>
            <person name="Salamov A."/>
            <person name="Andreopoulos B."/>
            <person name="Baker S."/>
            <person name="Barry K."/>
            <person name="Bills G."/>
            <person name="Bluhm B."/>
            <person name="Cannon C."/>
            <person name="Castanera R."/>
            <person name="Culley D."/>
            <person name="Daum C."/>
            <person name="Ezra D."/>
            <person name="Gonzalez J."/>
            <person name="Henrissat B."/>
            <person name="Kuo A."/>
            <person name="Liang C."/>
            <person name="Lipzen A."/>
            <person name="Lutzoni F."/>
            <person name="Magnuson J."/>
            <person name="Mondo S."/>
            <person name="Nolan M."/>
            <person name="Ohm R."/>
            <person name="Pangilinan J."/>
            <person name="Park H.-J."/>
            <person name="Ramirez L."/>
            <person name="Alfaro M."/>
            <person name="Sun H."/>
            <person name="Tritt A."/>
            <person name="Yoshinaga Y."/>
            <person name="Zwiers L.-H."/>
            <person name="Turgeon B."/>
            <person name="Goodwin S."/>
            <person name="Spatafora J."/>
            <person name="Crous P."/>
            <person name="Grigoriev I."/>
        </authorList>
    </citation>
    <scope>NUCLEOTIDE SEQUENCE</scope>
    <source>
        <strain evidence="2">CBS 627.86</strain>
    </source>
</reference>
<keyword evidence="2" id="KW-0489">Methyltransferase</keyword>
<evidence type="ECO:0000313" key="2">
    <source>
        <dbReference type="EMBL" id="KAF2122850.1"/>
    </source>
</evidence>
<dbReference type="OrthoDB" id="2013972at2759"/>
<name>A0A6A5ZT54_9PLEO</name>
<keyword evidence="2" id="KW-0808">Transferase</keyword>
<dbReference type="EMBL" id="ML977310">
    <property type="protein sequence ID" value="KAF2122850.1"/>
    <property type="molecule type" value="Genomic_DNA"/>
</dbReference>
<organism evidence="2 3">
    <name type="scientific">Lophiotrema nucula</name>
    <dbReference type="NCBI Taxonomy" id="690887"/>
    <lineage>
        <taxon>Eukaryota</taxon>
        <taxon>Fungi</taxon>
        <taxon>Dikarya</taxon>
        <taxon>Ascomycota</taxon>
        <taxon>Pezizomycotina</taxon>
        <taxon>Dothideomycetes</taxon>
        <taxon>Pleosporomycetidae</taxon>
        <taxon>Pleosporales</taxon>
        <taxon>Lophiotremataceae</taxon>
        <taxon>Lophiotrema</taxon>
    </lineage>
</organism>
<dbReference type="InterPro" id="IPR013216">
    <property type="entry name" value="Methyltransf_11"/>
</dbReference>
<sequence length="277" mass="30516">MSVFTPKQAVPRQPSYFALLAGDITDRVAHKLLPLLPPITSESIVHDNACGLGAVTKAIMHPSSPSPCRIKATDINTHMLESLHADSVRNHWPVETEAIPAQELPFEDNTFTHSINSFSIMLVEQDADVIAHVYRTLKPGGAALFSIWNDPILVRAVLAAHRATRPADMPVPPAVQRGSFDAAALTKLLEGSDFAQHQLTWTTAQESMLVDDLRHWLTVAWTFLGQTNQGWLREDEENWNAAIRVMEQTVKGWNGYEGLAGEAAILIMKADVVVAMK</sequence>
<proteinExistence type="predicted"/>
<dbReference type="AlphaFoldDB" id="A0A6A5ZT54"/>
<dbReference type="Proteomes" id="UP000799770">
    <property type="component" value="Unassembled WGS sequence"/>
</dbReference>